<feature type="domain" description="Protein kinase" evidence="10">
    <location>
        <begin position="22"/>
        <end position="294"/>
    </location>
</feature>
<dbReference type="GO" id="GO:0004674">
    <property type="term" value="F:protein serine/threonine kinase activity"/>
    <property type="evidence" value="ECO:0007669"/>
    <property type="project" value="UniProtKB-KW"/>
</dbReference>
<feature type="compositionally biased region" description="Basic and acidic residues" evidence="9">
    <location>
        <begin position="440"/>
        <end position="450"/>
    </location>
</feature>
<evidence type="ECO:0000256" key="1">
    <source>
        <dbReference type="ARBA" id="ARBA00012513"/>
    </source>
</evidence>
<dbReference type="Pfam" id="PF00069">
    <property type="entry name" value="Pkinase"/>
    <property type="match status" value="1"/>
</dbReference>
<dbReference type="PROSITE" id="PS00108">
    <property type="entry name" value="PROTEIN_KINASE_ST"/>
    <property type="match status" value="1"/>
</dbReference>
<dbReference type="EMBL" id="CCKQ01009294">
    <property type="protein sequence ID" value="CDW80770.1"/>
    <property type="molecule type" value="Genomic_DNA"/>
</dbReference>
<evidence type="ECO:0000256" key="2">
    <source>
        <dbReference type="ARBA" id="ARBA00022527"/>
    </source>
</evidence>
<dbReference type="InterPro" id="IPR008271">
    <property type="entry name" value="Ser/Thr_kinase_AS"/>
</dbReference>
<evidence type="ECO:0000313" key="12">
    <source>
        <dbReference type="Proteomes" id="UP000039865"/>
    </source>
</evidence>
<name>A0A078AEX0_STYLE</name>
<keyword evidence="4" id="KW-0547">Nucleotide-binding</keyword>
<feature type="compositionally biased region" description="Basic and acidic residues" evidence="9">
    <location>
        <begin position="19"/>
        <end position="29"/>
    </location>
</feature>
<proteinExistence type="predicted"/>
<dbReference type="AlphaFoldDB" id="A0A078AEX0"/>
<organism evidence="11 12">
    <name type="scientific">Stylonychia lemnae</name>
    <name type="common">Ciliate</name>
    <dbReference type="NCBI Taxonomy" id="5949"/>
    <lineage>
        <taxon>Eukaryota</taxon>
        <taxon>Sar</taxon>
        <taxon>Alveolata</taxon>
        <taxon>Ciliophora</taxon>
        <taxon>Intramacronucleata</taxon>
        <taxon>Spirotrichea</taxon>
        <taxon>Stichotrichia</taxon>
        <taxon>Sporadotrichida</taxon>
        <taxon>Oxytrichidae</taxon>
        <taxon>Stylonychinae</taxon>
        <taxon>Stylonychia</taxon>
    </lineage>
</organism>
<evidence type="ECO:0000256" key="7">
    <source>
        <dbReference type="ARBA" id="ARBA00047899"/>
    </source>
</evidence>
<dbReference type="PANTHER" id="PTHR44899">
    <property type="entry name" value="CAMK FAMILY PROTEIN KINASE"/>
    <property type="match status" value="1"/>
</dbReference>
<dbReference type="Proteomes" id="UP000039865">
    <property type="component" value="Unassembled WGS sequence"/>
</dbReference>
<protein>
    <recommendedName>
        <fullName evidence="1">non-specific serine/threonine protein kinase</fullName>
        <ecNumber evidence="1">2.7.11.1</ecNumber>
    </recommendedName>
</protein>
<sequence>MAEKQQETITKQPTLSHADSVDKLSSKKRDGAYSSVFQAKRLADGDIYALKKVKLHHLSDKEKENAINEVRILASIKHVNIISYKEAFIEPASQSLWYLFYNQSQQSNSLLSIVMEYADNGDLFQKIQDHSKAKTLFQEQEIWKVFIQVVRGLKAMHDLNIMHRDLKSANVFLYKDFTAKLGDMNVSKVANKRGLNYTQTGTPYYASPEVWRDEPYDVKSDIWSLGCVLYEMIALKPPFTADDMEGLFKSVTKGHFPRIPKNYSHDLWQMVKFLLQTNPHARPSCEQIMSVPTFSKRMQKFFPTLYNPSNNPDQNILLKTIKFPTNLMYLSDKLPKQNYQRDFIPLQSEEINLNVTETMKNSSNKKTQQNQKQLHQKEMRLPSIQNVKQIYLGAGPLGQMHNQSQLDESVNNNSTNLILAQSPIKSSKKNLRGPANRQQVSKDPKNDDGGINKSMILADNQSVNLSTNDQQISPDIDETVIDVSQPITQTAVGKKKNSHQVYNTNNDSMSEEASNYQKDDNTRVSQLLNPVSSEQKLSVINQKSNNESMLPAINSNNISQDYDNLYKSNEQRDQSPLLLKNRNQRNQPAYHAVSMSLDYQQKKILSNQSSSVNYNLQKILGAYQVNPGRLYQSKQATVSPPQQRLENSESHDRLRASPHRVQDILNRYNIKQLKQSLKYGMLNRSKNRPANQVHQIYGIHGTVNNNVLQMNPYSMNLKYNAHQLNHNHSNNNLLINGSNNSKDNSLNYSNIINEADEDPAALAQSTIGTMKNNIINLNKLKQIPNAYQGNSQSLVLPKLDNSFGSKQKQNQNDMSLIYAKGSGQQSPRSLEKKTSKKKIIVKNKSTFEGLNQ</sequence>
<keyword evidence="6" id="KW-0067">ATP-binding</keyword>
<dbReference type="EC" id="2.7.11.1" evidence="1"/>
<evidence type="ECO:0000256" key="6">
    <source>
        <dbReference type="ARBA" id="ARBA00022840"/>
    </source>
</evidence>
<dbReference type="PANTHER" id="PTHR44899:SF3">
    <property type="entry name" value="SERINE_THREONINE-PROTEIN KINASE NEK1"/>
    <property type="match status" value="1"/>
</dbReference>
<dbReference type="SUPFAM" id="SSF56112">
    <property type="entry name" value="Protein kinase-like (PK-like)"/>
    <property type="match status" value="1"/>
</dbReference>
<feature type="region of interest" description="Disordered" evidence="9">
    <location>
        <begin position="421"/>
        <end position="453"/>
    </location>
</feature>
<dbReference type="Gene3D" id="1.10.510.10">
    <property type="entry name" value="Transferase(Phosphotransferase) domain 1"/>
    <property type="match status" value="1"/>
</dbReference>
<reference evidence="11 12" key="1">
    <citation type="submission" date="2014-06" db="EMBL/GenBank/DDBJ databases">
        <authorList>
            <person name="Swart Estienne"/>
        </authorList>
    </citation>
    <scope>NUCLEOTIDE SEQUENCE [LARGE SCALE GENOMIC DNA]</scope>
    <source>
        <strain evidence="11 12">130c</strain>
    </source>
</reference>
<dbReference type="GO" id="GO:0005524">
    <property type="term" value="F:ATP binding"/>
    <property type="evidence" value="ECO:0007669"/>
    <property type="project" value="UniProtKB-KW"/>
</dbReference>
<dbReference type="PROSITE" id="PS50011">
    <property type="entry name" value="PROTEIN_KINASE_DOM"/>
    <property type="match status" value="1"/>
</dbReference>
<evidence type="ECO:0000256" key="4">
    <source>
        <dbReference type="ARBA" id="ARBA00022741"/>
    </source>
</evidence>
<feature type="compositionally biased region" description="Polar residues" evidence="9">
    <location>
        <begin position="7"/>
        <end position="17"/>
    </location>
</feature>
<feature type="region of interest" description="Disordered" evidence="9">
    <location>
        <begin position="634"/>
        <end position="654"/>
    </location>
</feature>
<feature type="compositionally biased region" description="Polar residues" evidence="9">
    <location>
        <begin position="634"/>
        <end position="645"/>
    </location>
</feature>
<dbReference type="Gene3D" id="3.30.200.20">
    <property type="entry name" value="Phosphorylase Kinase, domain 1"/>
    <property type="match status" value="1"/>
</dbReference>
<evidence type="ECO:0000256" key="8">
    <source>
        <dbReference type="ARBA" id="ARBA00048679"/>
    </source>
</evidence>
<dbReference type="InParanoid" id="A0A078AEX0"/>
<keyword evidence="12" id="KW-1185">Reference proteome</keyword>
<dbReference type="OrthoDB" id="248923at2759"/>
<evidence type="ECO:0000313" key="11">
    <source>
        <dbReference type="EMBL" id="CDW80770.1"/>
    </source>
</evidence>
<evidence type="ECO:0000256" key="3">
    <source>
        <dbReference type="ARBA" id="ARBA00022679"/>
    </source>
</evidence>
<feature type="region of interest" description="Disordered" evidence="9">
    <location>
        <begin position="1"/>
        <end position="29"/>
    </location>
</feature>
<evidence type="ECO:0000259" key="10">
    <source>
        <dbReference type="PROSITE" id="PS50011"/>
    </source>
</evidence>
<accession>A0A078AEX0</accession>
<dbReference type="InterPro" id="IPR000719">
    <property type="entry name" value="Prot_kinase_dom"/>
</dbReference>
<comment type="catalytic activity">
    <reaction evidence="8">
        <text>L-seryl-[protein] + ATP = O-phospho-L-seryl-[protein] + ADP + H(+)</text>
        <dbReference type="Rhea" id="RHEA:17989"/>
        <dbReference type="Rhea" id="RHEA-COMP:9863"/>
        <dbReference type="Rhea" id="RHEA-COMP:11604"/>
        <dbReference type="ChEBI" id="CHEBI:15378"/>
        <dbReference type="ChEBI" id="CHEBI:29999"/>
        <dbReference type="ChEBI" id="CHEBI:30616"/>
        <dbReference type="ChEBI" id="CHEBI:83421"/>
        <dbReference type="ChEBI" id="CHEBI:456216"/>
        <dbReference type="EC" id="2.7.11.1"/>
    </reaction>
</comment>
<dbReference type="InterPro" id="IPR051131">
    <property type="entry name" value="NEK_Ser/Thr_kinase_NIMA"/>
</dbReference>
<gene>
    <name evidence="11" type="primary">Contig7069.g7565</name>
    <name evidence="11" type="ORF">STYLEM_9774</name>
</gene>
<evidence type="ECO:0000256" key="9">
    <source>
        <dbReference type="SAM" id="MobiDB-lite"/>
    </source>
</evidence>
<keyword evidence="5 11" id="KW-0418">Kinase</keyword>
<keyword evidence="3" id="KW-0808">Transferase</keyword>
<dbReference type="SMART" id="SM00220">
    <property type="entry name" value="S_TKc"/>
    <property type="match status" value="1"/>
</dbReference>
<comment type="catalytic activity">
    <reaction evidence="7">
        <text>L-threonyl-[protein] + ATP = O-phospho-L-threonyl-[protein] + ADP + H(+)</text>
        <dbReference type="Rhea" id="RHEA:46608"/>
        <dbReference type="Rhea" id="RHEA-COMP:11060"/>
        <dbReference type="Rhea" id="RHEA-COMP:11605"/>
        <dbReference type="ChEBI" id="CHEBI:15378"/>
        <dbReference type="ChEBI" id="CHEBI:30013"/>
        <dbReference type="ChEBI" id="CHEBI:30616"/>
        <dbReference type="ChEBI" id="CHEBI:61977"/>
        <dbReference type="ChEBI" id="CHEBI:456216"/>
        <dbReference type="EC" id="2.7.11.1"/>
    </reaction>
</comment>
<evidence type="ECO:0000256" key="5">
    <source>
        <dbReference type="ARBA" id="ARBA00022777"/>
    </source>
</evidence>
<keyword evidence="2" id="KW-0723">Serine/threonine-protein kinase</keyword>
<dbReference type="InterPro" id="IPR011009">
    <property type="entry name" value="Kinase-like_dom_sf"/>
</dbReference>